<dbReference type="InterPro" id="IPR023298">
    <property type="entry name" value="ATPase_P-typ_TM_dom_sf"/>
</dbReference>
<evidence type="ECO:0000256" key="12">
    <source>
        <dbReference type="ARBA" id="ARBA00023065"/>
    </source>
</evidence>
<dbReference type="PROSITE" id="PS00154">
    <property type="entry name" value="ATPASE_E1_E2"/>
    <property type="match status" value="1"/>
</dbReference>
<dbReference type="PANTHER" id="PTHR24093">
    <property type="entry name" value="CATION TRANSPORTING ATPASE"/>
    <property type="match status" value="1"/>
</dbReference>
<dbReference type="PANTHER" id="PTHR24093:SF369">
    <property type="entry name" value="CALCIUM-TRANSPORTING ATPASE"/>
    <property type="match status" value="1"/>
</dbReference>
<dbReference type="FunFam" id="3.40.50.1000:FF:000129">
    <property type="entry name" value="Calcium-translocating P-type ATPase PMCA-type"/>
    <property type="match status" value="1"/>
</dbReference>
<dbReference type="PRINTS" id="PR00120">
    <property type="entry name" value="HATPASE"/>
</dbReference>
<protein>
    <recommendedName>
        <fullName evidence="2">P-type Ca(2+) transporter</fullName>
        <ecNumber evidence="2">7.2.2.10</ecNumber>
    </recommendedName>
</protein>
<keyword evidence="11 14" id="KW-1133">Transmembrane helix</keyword>
<evidence type="ECO:0000256" key="11">
    <source>
        <dbReference type="ARBA" id="ARBA00022989"/>
    </source>
</evidence>
<dbReference type="InterPro" id="IPR023299">
    <property type="entry name" value="ATPase_P-typ_cyto_dom_N"/>
</dbReference>
<evidence type="ECO:0000256" key="10">
    <source>
        <dbReference type="ARBA" id="ARBA00022842"/>
    </source>
</evidence>
<dbReference type="Pfam" id="PF00690">
    <property type="entry name" value="Cation_ATPase_N"/>
    <property type="match status" value="1"/>
</dbReference>
<feature type="transmembrane region" description="Helical" evidence="14">
    <location>
        <begin position="231"/>
        <end position="252"/>
    </location>
</feature>
<evidence type="ECO:0000256" key="3">
    <source>
        <dbReference type="ARBA" id="ARBA00022448"/>
    </source>
</evidence>
<dbReference type="EC" id="7.2.2.10" evidence="2"/>
<dbReference type="InterPro" id="IPR008250">
    <property type="entry name" value="ATPase_P-typ_transduc_dom_A_sf"/>
</dbReference>
<dbReference type="SUPFAM" id="SSF81660">
    <property type="entry name" value="Metal cation-transporting ATPase, ATP-binding domain N"/>
    <property type="match status" value="1"/>
</dbReference>
<dbReference type="InterPro" id="IPR036412">
    <property type="entry name" value="HAD-like_sf"/>
</dbReference>
<dbReference type="SFLD" id="SFLDS00003">
    <property type="entry name" value="Haloacid_Dehalogenase"/>
    <property type="match status" value="1"/>
</dbReference>
<feature type="transmembrane region" description="Helical" evidence="14">
    <location>
        <begin position="264"/>
        <end position="288"/>
    </location>
</feature>
<evidence type="ECO:0000256" key="8">
    <source>
        <dbReference type="ARBA" id="ARBA00022837"/>
    </source>
</evidence>
<dbReference type="SMART" id="SM00831">
    <property type="entry name" value="Cation_ATPase_N"/>
    <property type="match status" value="1"/>
</dbReference>
<keyword evidence="6" id="KW-0479">Metal-binding</keyword>
<feature type="transmembrane region" description="Helical" evidence="14">
    <location>
        <begin position="309"/>
        <end position="330"/>
    </location>
</feature>
<dbReference type="NCBIfam" id="TIGR01517">
    <property type="entry name" value="ATPase-IIB_Ca"/>
    <property type="match status" value="1"/>
</dbReference>
<dbReference type="SFLD" id="SFLDF00027">
    <property type="entry name" value="p-type_atpase"/>
    <property type="match status" value="1"/>
</dbReference>
<keyword evidence="17" id="KW-1185">Reference proteome</keyword>
<dbReference type="Pfam" id="PF13246">
    <property type="entry name" value="Cation_ATPase"/>
    <property type="match status" value="1"/>
</dbReference>
<evidence type="ECO:0000256" key="5">
    <source>
        <dbReference type="ARBA" id="ARBA00022692"/>
    </source>
</evidence>
<gene>
    <name evidence="16" type="ORF">Cop2CBH44_12400</name>
</gene>
<dbReference type="InterPro" id="IPR006408">
    <property type="entry name" value="P-type_ATPase_IIB"/>
</dbReference>
<keyword evidence="8" id="KW-0106">Calcium</keyword>
<keyword evidence="5 14" id="KW-0812">Transmembrane</keyword>
<dbReference type="Gene3D" id="3.40.1110.10">
    <property type="entry name" value="Calcium-transporting ATPase, cytoplasmic domain N"/>
    <property type="match status" value="1"/>
</dbReference>
<dbReference type="GO" id="GO:0005886">
    <property type="term" value="C:plasma membrane"/>
    <property type="evidence" value="ECO:0007669"/>
    <property type="project" value="TreeGrafter"/>
</dbReference>
<evidence type="ECO:0000256" key="13">
    <source>
        <dbReference type="ARBA" id="ARBA00023136"/>
    </source>
</evidence>
<dbReference type="SUPFAM" id="SSF81653">
    <property type="entry name" value="Calcium ATPase, transduction domain A"/>
    <property type="match status" value="1"/>
</dbReference>
<dbReference type="SUPFAM" id="SSF81665">
    <property type="entry name" value="Calcium ATPase, transmembrane domain M"/>
    <property type="match status" value="2"/>
</dbReference>
<dbReference type="GO" id="GO:0046872">
    <property type="term" value="F:metal ion binding"/>
    <property type="evidence" value="ECO:0007669"/>
    <property type="project" value="UniProtKB-KW"/>
</dbReference>
<organism evidence="16 17">
    <name type="scientific">Coprobacter secundus subsp. similis</name>
    <dbReference type="NCBI Taxonomy" id="2751153"/>
    <lineage>
        <taxon>Bacteria</taxon>
        <taxon>Pseudomonadati</taxon>
        <taxon>Bacteroidota</taxon>
        <taxon>Bacteroidia</taxon>
        <taxon>Bacteroidales</taxon>
        <taxon>Barnesiellaceae</taxon>
        <taxon>Coprobacter</taxon>
    </lineage>
</organism>
<dbReference type="PRINTS" id="PR00119">
    <property type="entry name" value="CATATPASE"/>
</dbReference>
<dbReference type="InterPro" id="IPR059000">
    <property type="entry name" value="ATPase_P-type_domA"/>
</dbReference>
<feature type="transmembrane region" description="Helical" evidence="14">
    <location>
        <begin position="904"/>
        <end position="923"/>
    </location>
</feature>
<dbReference type="AlphaFoldDB" id="A0A7G1HZE6"/>
<evidence type="ECO:0000256" key="7">
    <source>
        <dbReference type="ARBA" id="ARBA00022741"/>
    </source>
</evidence>
<feature type="transmembrane region" description="Helical" evidence="14">
    <location>
        <begin position="350"/>
        <end position="378"/>
    </location>
</feature>
<keyword evidence="4" id="KW-0109">Calcium transport</keyword>
<keyword evidence="10" id="KW-0460">Magnesium</keyword>
<feature type="transmembrane region" description="Helical" evidence="14">
    <location>
        <begin position="935"/>
        <end position="956"/>
    </location>
</feature>
<dbReference type="Gene3D" id="1.20.1110.10">
    <property type="entry name" value="Calcium-transporting ATPase, transmembrane domain"/>
    <property type="match status" value="2"/>
</dbReference>
<evidence type="ECO:0000313" key="17">
    <source>
        <dbReference type="Proteomes" id="UP000594042"/>
    </source>
</evidence>
<evidence type="ECO:0000313" key="16">
    <source>
        <dbReference type="EMBL" id="BCI62887.1"/>
    </source>
</evidence>
<reference evidence="17" key="1">
    <citation type="submission" date="2020-07" db="EMBL/GenBank/DDBJ databases">
        <title>Complete genome sequencing of Coprobacter sp. strain 2CBH44.</title>
        <authorList>
            <person name="Sakamoto M."/>
            <person name="Murakami T."/>
            <person name="Mori H."/>
        </authorList>
    </citation>
    <scope>NUCLEOTIDE SEQUENCE [LARGE SCALE GENOMIC DNA]</scope>
    <source>
        <strain evidence="17">2CBH44</strain>
    </source>
</reference>
<feature type="transmembrane region" description="Helical" evidence="14">
    <location>
        <begin position="792"/>
        <end position="810"/>
    </location>
</feature>
<dbReference type="KEGG" id="copr:Cop2CBH44_12400"/>
<accession>A0A7G1HZE6</accession>
<keyword evidence="7" id="KW-0547">Nucleotide-binding</keyword>
<evidence type="ECO:0000256" key="2">
    <source>
        <dbReference type="ARBA" id="ARBA00012790"/>
    </source>
</evidence>
<feature type="transmembrane region" description="Helical" evidence="14">
    <location>
        <begin position="865"/>
        <end position="883"/>
    </location>
</feature>
<dbReference type="Proteomes" id="UP000594042">
    <property type="component" value="Chromosome"/>
</dbReference>
<evidence type="ECO:0000256" key="1">
    <source>
        <dbReference type="ARBA" id="ARBA00004127"/>
    </source>
</evidence>
<evidence type="ECO:0000256" key="9">
    <source>
        <dbReference type="ARBA" id="ARBA00022840"/>
    </source>
</evidence>
<evidence type="ECO:0000256" key="4">
    <source>
        <dbReference type="ARBA" id="ARBA00022568"/>
    </source>
</evidence>
<keyword evidence="9" id="KW-0067">ATP-binding</keyword>
<dbReference type="Pfam" id="PF00689">
    <property type="entry name" value="Cation_ATPase_C"/>
    <property type="match status" value="1"/>
</dbReference>
<dbReference type="GO" id="GO:0005388">
    <property type="term" value="F:P-type calcium transporter activity"/>
    <property type="evidence" value="ECO:0007669"/>
    <property type="project" value="UniProtKB-EC"/>
</dbReference>
<feature type="transmembrane region" description="Helical" evidence="14">
    <location>
        <begin position="71"/>
        <end position="88"/>
    </location>
</feature>
<evidence type="ECO:0000259" key="15">
    <source>
        <dbReference type="SMART" id="SM00831"/>
    </source>
</evidence>
<keyword evidence="13 14" id="KW-0472">Membrane</keyword>
<feature type="transmembrane region" description="Helical" evidence="14">
    <location>
        <begin position="759"/>
        <end position="780"/>
    </location>
</feature>
<dbReference type="InterPro" id="IPR044492">
    <property type="entry name" value="P_typ_ATPase_HD_dom"/>
</dbReference>
<feature type="domain" description="Cation-transporting P-type ATPase N-terminal" evidence="15">
    <location>
        <begin position="1"/>
        <end position="63"/>
    </location>
</feature>
<dbReference type="GO" id="GO:0005524">
    <property type="term" value="F:ATP binding"/>
    <property type="evidence" value="ECO:0007669"/>
    <property type="project" value="UniProtKB-KW"/>
</dbReference>
<dbReference type="GO" id="GO:0016887">
    <property type="term" value="F:ATP hydrolysis activity"/>
    <property type="evidence" value="ECO:0007669"/>
    <property type="project" value="InterPro"/>
</dbReference>
<feature type="transmembrane region" description="Helical" evidence="14">
    <location>
        <begin position="831"/>
        <end position="853"/>
    </location>
</feature>
<sequence>MEQKKHYSGLTDAQVLKSQEEYGSNLLTPPVKTPLWKLFIEKFADPIVRILLIAALLSLGISFIHNEYAETIGIFCAIFLATGVSFWFEMDANKKFDILNQVNDDIMIKVYRNGNITEVPRKDIVVGDIVLLETGEEVPADGELLEALSLQIDESCLTGELMIDKTTNPDDFDKDATYPSNWVMRGTKVLDGHGIMEVKQVGDQTQYGQVAQKSTEINEEETPLNVQLNGLAQFIGVIGFALAILTFSALFIKDLIQNPISLGQLGLLGAAILGLIIALSKVWIPILYDAFDLAGKKKSIPASVSKKGWFTWFIYGMIVFIVCCAIGYPFGVNALQTDAWISIETANRVLQYFMIAVTLIVVAVPEGLPMSVTLSLALSMRRMLQTNNLVRKMHACETMGATTVICTDKTGTLTQNQMQVHQTNFYGLTASQSLDDSEESNLIKEGIAVNSTAFLDYTDPQKVKSLGNPTEAALLLWLHKNNIEYTLLRENASVIEQLTFTTERKYMATLVHSPLLKEKILYVKGAPEIVLSKCREIKTFEGYQPINEYRKQIEKQLLDYQNQAMRTLGFAYKIIEDTSNASIQELVESGLTFLGIVAISDPVRTDVPDAVAECLNAGIDVKIVTGDTPGTAKEIARQIGTWKPEDNEENIITGIDFEALPDDVAFERVKKLKVMCRARPTDKQRLVQLLQQGGAIVAVTGDGTNDAPALNHAHVGLSMGSGTSVAKEASDITLLDDSFKSIATAVMWGRSLYQNIQRFLLFQLTINVVALIIVFLGSLLGHELPLTVTQMLWVNLIMDTFAAGALASLPPNKDVMKDKPRRNNDFIITRAMRSNILFVGISFVILLLGLLFIFPTDVNGNISRYDLSCFFTIFVMLQFWNLFNAKAFATGKSAFNGLTHDGGFLSVALIILIGQILIVSFGGDVFRTEPISLKDWGIIIGGTSIVLWIGEIIRLIKRK</sequence>
<dbReference type="InterPro" id="IPR018303">
    <property type="entry name" value="ATPase_P-typ_P_site"/>
</dbReference>
<dbReference type="InterPro" id="IPR004014">
    <property type="entry name" value="ATPase_P-typ_cation-transptr_N"/>
</dbReference>
<dbReference type="Pfam" id="PF00122">
    <property type="entry name" value="E1-E2_ATPase"/>
    <property type="match status" value="1"/>
</dbReference>
<keyword evidence="12" id="KW-0406">Ion transport</keyword>
<dbReference type="NCBIfam" id="TIGR01494">
    <property type="entry name" value="ATPase_P-type"/>
    <property type="match status" value="2"/>
</dbReference>
<dbReference type="SUPFAM" id="SSF56784">
    <property type="entry name" value="HAD-like"/>
    <property type="match status" value="1"/>
</dbReference>
<dbReference type="SFLD" id="SFLDG00002">
    <property type="entry name" value="C1.7:_P-type_atpase_like"/>
    <property type="match status" value="1"/>
</dbReference>
<feature type="transmembrane region" description="Helical" evidence="14">
    <location>
        <begin position="47"/>
        <end position="65"/>
    </location>
</feature>
<dbReference type="InterPro" id="IPR001757">
    <property type="entry name" value="P_typ_ATPase"/>
</dbReference>
<keyword evidence="3" id="KW-0813">Transport</keyword>
<comment type="subcellular location">
    <subcellularLocation>
        <location evidence="1">Endomembrane system</location>
        <topology evidence="1">Multi-pass membrane protein</topology>
    </subcellularLocation>
</comment>
<evidence type="ECO:0000256" key="6">
    <source>
        <dbReference type="ARBA" id="ARBA00022723"/>
    </source>
</evidence>
<dbReference type="GO" id="GO:0012505">
    <property type="term" value="C:endomembrane system"/>
    <property type="evidence" value="ECO:0007669"/>
    <property type="project" value="UniProtKB-SubCell"/>
</dbReference>
<name>A0A7G1HZE6_9BACT</name>
<dbReference type="InterPro" id="IPR006068">
    <property type="entry name" value="ATPase_P-typ_cation-transptr_C"/>
</dbReference>
<dbReference type="Gene3D" id="2.70.150.10">
    <property type="entry name" value="Calcium-transporting ATPase, cytoplasmic transduction domain A"/>
    <property type="match status" value="1"/>
</dbReference>
<proteinExistence type="predicted"/>
<dbReference type="RefSeq" id="WP_200755723.1">
    <property type="nucleotide sequence ID" value="NZ_AP023322.1"/>
</dbReference>
<evidence type="ECO:0000256" key="14">
    <source>
        <dbReference type="SAM" id="Phobius"/>
    </source>
</evidence>
<dbReference type="EMBL" id="AP023322">
    <property type="protein sequence ID" value="BCI62887.1"/>
    <property type="molecule type" value="Genomic_DNA"/>
</dbReference>